<proteinExistence type="predicted"/>
<reference evidence="1" key="1">
    <citation type="submission" date="2023-10" db="EMBL/GenBank/DDBJ databases">
        <authorList>
            <person name="Rodriguez Cubillos JULIANA M."/>
            <person name="De Vega J."/>
        </authorList>
    </citation>
    <scope>NUCLEOTIDE SEQUENCE</scope>
</reference>
<name>A0ACB0K109_TRIPR</name>
<dbReference type="EMBL" id="CASHSV030000109">
    <property type="protein sequence ID" value="CAJ2651019.1"/>
    <property type="molecule type" value="Genomic_DNA"/>
</dbReference>
<accession>A0ACB0K109</accession>
<protein>
    <submittedName>
        <fullName evidence="1">Uncharacterized protein</fullName>
    </submittedName>
</protein>
<evidence type="ECO:0000313" key="2">
    <source>
        <dbReference type="Proteomes" id="UP001177021"/>
    </source>
</evidence>
<sequence>MTTAPKYNCVLLSICVFMILSMFIIITTKATPTYMASNCTNTSAPNTIVDDFFFRFSRRYHRFSLRSWRPRYSSHYWKTFTYKGTSSNSFEGLILCRGDVTATICDQCVTAAFKEIRIQCPNQAEALIWYDECFLCYTNTYFSIDKIDPRANLDDGNIDSSVDLGRFNQSLYGLLNRLVMEAATAKKFATGEAVVTEWRKVHGLMQCADDITNSECERCLRNAIGTLPNGKQGARALLPFCNVRYQLYPFFNLSSPPPLQSSGDRKLDRPDTNAVADLVAFVIVFIPCMLCLCCFSYLMKRSRKKKRLIPSFMEKFGDEIPTLESLQFNLATLEAATNQFSFQNKIGSGGFGEVYKGDLLDGRKIAVKKLSKDSGQGTIQFKNEIVLIAKLQHRNLVTLYGFCSEDQEKMLVYEYVANKSLDYFLFDRHTRVLSWQERYRIIHGIARGIHYLHDQSRLKVIHRDLKPSNILLDEMMNPKISDFGIAKMIDINQHQGNTERIVGTYGYMPPEYVMHGHYSEKSDVFSFGVIILEIISSKRNARSLGSPDFNDLLSYAWKNWRDKKELQVLDSNIVEKSFCYSEVIKCIQIGLLCVQQNPDDRLTIERVVSYLSSATVELPLPQEPARFMANGTNPSMIPRVNSSVNDMTMSLTFPR</sequence>
<organism evidence="1 2">
    <name type="scientific">Trifolium pratense</name>
    <name type="common">Red clover</name>
    <dbReference type="NCBI Taxonomy" id="57577"/>
    <lineage>
        <taxon>Eukaryota</taxon>
        <taxon>Viridiplantae</taxon>
        <taxon>Streptophyta</taxon>
        <taxon>Embryophyta</taxon>
        <taxon>Tracheophyta</taxon>
        <taxon>Spermatophyta</taxon>
        <taxon>Magnoliopsida</taxon>
        <taxon>eudicotyledons</taxon>
        <taxon>Gunneridae</taxon>
        <taxon>Pentapetalae</taxon>
        <taxon>rosids</taxon>
        <taxon>fabids</taxon>
        <taxon>Fabales</taxon>
        <taxon>Fabaceae</taxon>
        <taxon>Papilionoideae</taxon>
        <taxon>50 kb inversion clade</taxon>
        <taxon>NPAAA clade</taxon>
        <taxon>Hologalegina</taxon>
        <taxon>IRL clade</taxon>
        <taxon>Trifolieae</taxon>
        <taxon>Trifolium</taxon>
    </lineage>
</organism>
<evidence type="ECO:0000313" key="1">
    <source>
        <dbReference type="EMBL" id="CAJ2651019.1"/>
    </source>
</evidence>
<gene>
    <name evidence="1" type="ORF">MILVUS5_LOCUS18725</name>
</gene>
<keyword evidence="2" id="KW-1185">Reference proteome</keyword>
<comment type="caution">
    <text evidence="1">The sequence shown here is derived from an EMBL/GenBank/DDBJ whole genome shotgun (WGS) entry which is preliminary data.</text>
</comment>
<dbReference type="Proteomes" id="UP001177021">
    <property type="component" value="Unassembled WGS sequence"/>
</dbReference>